<protein>
    <recommendedName>
        <fullName evidence="3">AB hydrolase-1 domain-containing protein</fullName>
    </recommendedName>
</protein>
<gene>
    <name evidence="1" type="ORF">ESCO_005126</name>
</gene>
<dbReference type="AlphaFoldDB" id="A0A0M8N677"/>
<keyword evidence="2" id="KW-1185">Reference proteome</keyword>
<dbReference type="STRING" id="150374.A0A0M8N677"/>
<dbReference type="Gene3D" id="3.40.50.1820">
    <property type="entry name" value="alpha/beta hydrolase"/>
    <property type="match status" value="1"/>
</dbReference>
<proteinExistence type="predicted"/>
<evidence type="ECO:0000313" key="1">
    <source>
        <dbReference type="EMBL" id="KOS21504.1"/>
    </source>
</evidence>
<dbReference type="InterPro" id="IPR029058">
    <property type="entry name" value="AB_hydrolase_fold"/>
</dbReference>
<reference evidence="1 2" key="1">
    <citation type="submission" date="2015-07" db="EMBL/GenBank/DDBJ databases">
        <title>The genome of the fungus Escovopsis weberi, a specialized disease agent of ant agriculture.</title>
        <authorList>
            <person name="de Man T.J."/>
            <person name="Stajich J.E."/>
            <person name="Kubicek C.P."/>
            <person name="Chenthamara K."/>
            <person name="Atanasova L."/>
            <person name="Druzhinina I.S."/>
            <person name="Birnbaum S."/>
            <person name="Barribeau S.M."/>
            <person name="Teiling C."/>
            <person name="Suen G."/>
            <person name="Currie C."/>
            <person name="Gerardo N.M."/>
        </authorList>
    </citation>
    <scope>NUCLEOTIDE SEQUENCE [LARGE SCALE GENOMIC DNA]</scope>
</reference>
<sequence length="288" mass="31287">MYVEHLEPIIRRQHFPLILVHDDFQTGQLAAEIIERELTATAESEVPGWERAGLHDKWPGKAERESLAQDGLRALLHRSGKALLVGVGAGAVAAWLVADVEPDLVAGVVAIDPSGPPCGLAHSVPDARGIREYSPFIRRAYGLRRYSVTDIPMTFYPPLRPGDGLERELAPPHAGDTRIGRGGGGGGRARSVRKLVNLQKMRHAVVTSHAGPHTSYDWATVYFLRDAGLDVSWLRLEDLGILGNGHLMFLETNSDQVASQVRQVLEDMALDAEIGGGRGFSAIGEDEC</sequence>
<name>A0A0M8N677_ESCWE</name>
<dbReference type="OrthoDB" id="9978720at2759"/>
<accession>A0A0M8N677</accession>
<evidence type="ECO:0008006" key="3">
    <source>
        <dbReference type="Google" id="ProtNLM"/>
    </source>
</evidence>
<dbReference type="Proteomes" id="UP000053831">
    <property type="component" value="Unassembled WGS sequence"/>
</dbReference>
<evidence type="ECO:0000313" key="2">
    <source>
        <dbReference type="Proteomes" id="UP000053831"/>
    </source>
</evidence>
<organism evidence="1 2">
    <name type="scientific">Escovopsis weberi</name>
    <dbReference type="NCBI Taxonomy" id="150374"/>
    <lineage>
        <taxon>Eukaryota</taxon>
        <taxon>Fungi</taxon>
        <taxon>Dikarya</taxon>
        <taxon>Ascomycota</taxon>
        <taxon>Pezizomycotina</taxon>
        <taxon>Sordariomycetes</taxon>
        <taxon>Hypocreomycetidae</taxon>
        <taxon>Hypocreales</taxon>
        <taxon>Hypocreaceae</taxon>
        <taxon>Escovopsis</taxon>
    </lineage>
</organism>
<comment type="caution">
    <text evidence="1">The sequence shown here is derived from an EMBL/GenBank/DDBJ whole genome shotgun (WGS) entry which is preliminary data.</text>
</comment>
<dbReference type="EMBL" id="LGSR01000008">
    <property type="protein sequence ID" value="KOS21504.1"/>
    <property type="molecule type" value="Genomic_DNA"/>
</dbReference>
<dbReference type="SUPFAM" id="SSF53474">
    <property type="entry name" value="alpha/beta-Hydrolases"/>
    <property type="match status" value="1"/>
</dbReference>